<organism evidence="1 2">
    <name type="scientific">Vreelandella aquamarina</name>
    <dbReference type="NCBI Taxonomy" id="77097"/>
    <lineage>
        <taxon>Bacteria</taxon>
        <taxon>Pseudomonadati</taxon>
        <taxon>Pseudomonadota</taxon>
        <taxon>Gammaproteobacteria</taxon>
        <taxon>Oceanospirillales</taxon>
        <taxon>Halomonadaceae</taxon>
        <taxon>Vreelandella</taxon>
    </lineage>
</organism>
<comment type="caution">
    <text evidence="1">The sequence shown here is derived from an EMBL/GenBank/DDBJ whole genome shotgun (WGS) entry which is preliminary data.</text>
</comment>
<evidence type="ECO:0000313" key="2">
    <source>
        <dbReference type="Proteomes" id="UP001319846"/>
    </source>
</evidence>
<keyword evidence="2" id="KW-1185">Reference proteome</keyword>
<evidence type="ECO:0000313" key="1">
    <source>
        <dbReference type="EMBL" id="MBZ5487834.1"/>
    </source>
</evidence>
<gene>
    <name evidence="1" type="ORF">HW452_09880</name>
</gene>
<sequence length="74" mass="8281">MEHTHKCQKCGKKYVVEKESESLQEPTCNTCGAEIYDADTQANSDINGNGEDEHPIEKGLRRVTDEITGDKKKV</sequence>
<dbReference type="Proteomes" id="UP001319846">
    <property type="component" value="Unassembled WGS sequence"/>
</dbReference>
<dbReference type="EMBL" id="JABYQT010000005">
    <property type="protein sequence ID" value="MBZ5487834.1"/>
    <property type="molecule type" value="Genomic_DNA"/>
</dbReference>
<accession>A0ACC5VVV8</accession>
<reference evidence="1" key="1">
    <citation type="submission" date="2020-06" db="EMBL/GenBank/DDBJ databases">
        <title>Whole Genome Sequence of Halomonas aquamarina MB598.</title>
        <authorList>
            <person name="Pervaiz M."/>
            <person name="Fariq A."/>
            <person name="Yasmin A."/>
            <person name="Welch M."/>
        </authorList>
    </citation>
    <scope>NUCLEOTIDE SEQUENCE</scope>
    <source>
        <strain evidence="1">MB598</strain>
    </source>
</reference>
<proteinExistence type="predicted"/>
<protein>
    <submittedName>
        <fullName evidence="1">Uncharacterized protein</fullName>
    </submittedName>
</protein>
<name>A0ACC5VVV8_9GAMM</name>